<gene>
    <name evidence="2" type="ORF">O181_079786</name>
</gene>
<sequence length="258" mass="30433">MPGYETGDWEQLKLDMKRRWGTVSPERRYKLSSITQSFTKIQDEGGIRNMTQYKRFIGKYESIINYLKRYQYIKGDINHNQEILASISSSVQESIYKEMIKDKAMVQALDGGYIIRRLEILKLYIEQDLEAKVSVQWKEFSQEKSQEDKARFEEEIWEEVLNKMKDLTQKIENPQPQENKSKDTGIEPVKEVLNQLKNLSEVVESPKKPQPRNNQDQKAIQNSQPFRPRYPSPLISSGYQPYFLAQMAPRLPLKCYYC</sequence>
<accession>A0A9Q3IEA8</accession>
<evidence type="ECO:0000313" key="3">
    <source>
        <dbReference type="Proteomes" id="UP000765509"/>
    </source>
</evidence>
<evidence type="ECO:0000256" key="1">
    <source>
        <dbReference type="SAM" id="MobiDB-lite"/>
    </source>
</evidence>
<feature type="region of interest" description="Disordered" evidence="1">
    <location>
        <begin position="168"/>
        <end position="187"/>
    </location>
</feature>
<feature type="compositionally biased region" description="Polar residues" evidence="1">
    <location>
        <begin position="211"/>
        <end position="225"/>
    </location>
</feature>
<dbReference type="EMBL" id="AVOT02044705">
    <property type="protein sequence ID" value="MBW0540071.1"/>
    <property type="molecule type" value="Genomic_DNA"/>
</dbReference>
<keyword evidence="3" id="KW-1185">Reference proteome</keyword>
<dbReference type="AlphaFoldDB" id="A0A9Q3IEA8"/>
<dbReference type="Proteomes" id="UP000765509">
    <property type="component" value="Unassembled WGS sequence"/>
</dbReference>
<feature type="region of interest" description="Disordered" evidence="1">
    <location>
        <begin position="200"/>
        <end position="231"/>
    </location>
</feature>
<proteinExistence type="predicted"/>
<evidence type="ECO:0000313" key="2">
    <source>
        <dbReference type="EMBL" id="MBW0540071.1"/>
    </source>
</evidence>
<reference evidence="2" key="1">
    <citation type="submission" date="2021-03" db="EMBL/GenBank/DDBJ databases">
        <title>Draft genome sequence of rust myrtle Austropuccinia psidii MF-1, a brazilian biotype.</title>
        <authorList>
            <person name="Quecine M.C."/>
            <person name="Pachon D.M.R."/>
            <person name="Bonatelli M.L."/>
            <person name="Correr F.H."/>
            <person name="Franceschini L.M."/>
            <person name="Leite T.F."/>
            <person name="Margarido G.R.A."/>
            <person name="Almeida C.A."/>
            <person name="Ferrarezi J.A."/>
            <person name="Labate C.A."/>
        </authorList>
    </citation>
    <scope>NUCLEOTIDE SEQUENCE</scope>
    <source>
        <strain evidence="2">MF-1</strain>
    </source>
</reference>
<comment type="caution">
    <text evidence="2">The sequence shown here is derived from an EMBL/GenBank/DDBJ whole genome shotgun (WGS) entry which is preliminary data.</text>
</comment>
<protein>
    <submittedName>
        <fullName evidence="2">Uncharacterized protein</fullName>
    </submittedName>
</protein>
<dbReference type="OrthoDB" id="2961286at2759"/>
<organism evidence="2 3">
    <name type="scientific">Austropuccinia psidii MF-1</name>
    <dbReference type="NCBI Taxonomy" id="1389203"/>
    <lineage>
        <taxon>Eukaryota</taxon>
        <taxon>Fungi</taxon>
        <taxon>Dikarya</taxon>
        <taxon>Basidiomycota</taxon>
        <taxon>Pucciniomycotina</taxon>
        <taxon>Pucciniomycetes</taxon>
        <taxon>Pucciniales</taxon>
        <taxon>Sphaerophragmiaceae</taxon>
        <taxon>Austropuccinia</taxon>
    </lineage>
</organism>
<name>A0A9Q3IEA8_9BASI</name>